<sequence>MGKRRSLFSAVKKAITCQSKQKQEKRTRRGRGCFRRQQSVNLEAVGAEKAVVLRETPPPVQEVKLHEAESEQNRHAYSVALVTAMAAEAAVAAANAAAEVVRLRAAAHGSGKTKEEMASIKIQAAFRGYMARRVLRALRGLMRLKTVVGGKSVERQAAASLKCMQTMARLQSEIRARRIQLLEENPSVHRQNGRILDDDLDKSRANKGENWDQSCRSKEQIEAEMNHKQEAARRRERALAYAYSHQVYIYIYIYNVFFTLKNPSDSTNQAFVDPINPGWGWSWLERWMAARPWEKGDAAEYEAAAKAASGRAVAVRGDTKVQSPNALGGGRPPGRQSPSTPKSRGGGRIRPPSPRGVLVTDDDSRSLNSTQSEQCRRRSSYAGSSLRDDESLASSPAVPGYMAYTESARARSRLPSPQGSETAGSAKKRLSFSGSPARPRRHSTPTRSGASP</sequence>
<dbReference type="Pfam" id="PF00612">
    <property type="entry name" value="IQ"/>
    <property type="match status" value="1"/>
</dbReference>
<organism evidence="6">
    <name type="scientific">Salvia splendens</name>
    <name type="common">Scarlet sage</name>
    <dbReference type="NCBI Taxonomy" id="180675"/>
    <lineage>
        <taxon>Eukaryota</taxon>
        <taxon>Viridiplantae</taxon>
        <taxon>Streptophyta</taxon>
        <taxon>Embryophyta</taxon>
        <taxon>Tracheophyta</taxon>
        <taxon>Spermatophyta</taxon>
        <taxon>Magnoliopsida</taxon>
        <taxon>eudicotyledons</taxon>
        <taxon>Gunneridae</taxon>
        <taxon>Pentapetalae</taxon>
        <taxon>asterids</taxon>
        <taxon>lamiids</taxon>
        <taxon>Lamiales</taxon>
        <taxon>Lamiaceae</taxon>
        <taxon>Nepetoideae</taxon>
        <taxon>Mentheae</taxon>
        <taxon>Salviinae</taxon>
        <taxon>Salvia</taxon>
        <taxon>Salvia subgen. Calosphace</taxon>
        <taxon>core Calosphace</taxon>
    </lineage>
</organism>
<dbReference type="AlphaFoldDB" id="A0A8X8X0T2"/>
<keyword evidence="7" id="KW-1185">Reference proteome</keyword>
<evidence type="ECO:0000256" key="1">
    <source>
        <dbReference type="ARBA" id="ARBA00022860"/>
    </source>
</evidence>
<name>A0A8X8X0T2_SALSN</name>
<dbReference type="PANTHER" id="PTHR32295">
    <property type="entry name" value="IQ-DOMAIN 5-RELATED"/>
    <property type="match status" value="1"/>
</dbReference>
<gene>
    <name evidence="6" type="ORF">SASPL_136946</name>
</gene>
<feature type="domain" description="DUF4005" evidence="5">
    <location>
        <begin position="377"/>
        <end position="435"/>
    </location>
</feature>
<evidence type="ECO:0000256" key="2">
    <source>
        <dbReference type="ARBA" id="ARBA00024341"/>
    </source>
</evidence>
<evidence type="ECO:0000259" key="5">
    <source>
        <dbReference type="Pfam" id="PF13178"/>
    </source>
</evidence>
<reference evidence="6" key="2">
    <citation type="submission" date="2020-08" db="EMBL/GenBank/DDBJ databases">
        <title>Plant Genome Project.</title>
        <authorList>
            <person name="Zhang R.-G."/>
        </authorList>
    </citation>
    <scope>NUCLEOTIDE SEQUENCE</scope>
    <source>
        <strain evidence="6">Huo1</strain>
        <tissue evidence="6">Leaf</tissue>
    </source>
</reference>
<comment type="similarity">
    <text evidence="2">Belongs to the IQD family.</text>
</comment>
<feature type="region of interest" description="Disordered" evidence="4">
    <location>
        <begin position="312"/>
        <end position="452"/>
    </location>
</feature>
<comment type="subunit">
    <text evidence="3">Binds to multiple calmodulin (CaM) in the presence of Ca(2+) and CaM-like proteins.</text>
</comment>
<reference evidence="6" key="1">
    <citation type="submission" date="2018-01" db="EMBL/GenBank/DDBJ databases">
        <authorList>
            <person name="Mao J.F."/>
        </authorList>
    </citation>
    <scope>NUCLEOTIDE SEQUENCE</scope>
    <source>
        <strain evidence="6">Huo1</strain>
        <tissue evidence="6">Leaf</tissue>
    </source>
</reference>
<dbReference type="SMART" id="SM00015">
    <property type="entry name" value="IQ"/>
    <property type="match status" value="1"/>
</dbReference>
<evidence type="ECO:0000256" key="3">
    <source>
        <dbReference type="ARBA" id="ARBA00024378"/>
    </source>
</evidence>
<accession>A0A8X8X0T2</accession>
<dbReference type="PANTHER" id="PTHR32295:SF216">
    <property type="entry name" value="PROTEIN IQ-DOMAIN 3"/>
    <property type="match status" value="1"/>
</dbReference>
<evidence type="ECO:0000256" key="4">
    <source>
        <dbReference type="SAM" id="MobiDB-lite"/>
    </source>
</evidence>
<dbReference type="InterPro" id="IPR000048">
    <property type="entry name" value="IQ_motif_EF-hand-BS"/>
</dbReference>
<dbReference type="Proteomes" id="UP000298416">
    <property type="component" value="Unassembled WGS sequence"/>
</dbReference>
<keyword evidence="1" id="KW-0112">Calmodulin-binding</keyword>
<comment type="caution">
    <text evidence="6">The sequence shown here is derived from an EMBL/GenBank/DDBJ whole genome shotgun (WGS) entry which is preliminary data.</text>
</comment>
<dbReference type="PROSITE" id="PS50096">
    <property type="entry name" value="IQ"/>
    <property type="match status" value="1"/>
</dbReference>
<proteinExistence type="inferred from homology"/>
<evidence type="ECO:0000313" key="6">
    <source>
        <dbReference type="EMBL" id="KAG6404693.1"/>
    </source>
</evidence>
<dbReference type="EMBL" id="PNBA02000013">
    <property type="protein sequence ID" value="KAG6404693.1"/>
    <property type="molecule type" value="Genomic_DNA"/>
</dbReference>
<dbReference type="GO" id="GO:0005516">
    <property type="term" value="F:calmodulin binding"/>
    <property type="evidence" value="ECO:0007669"/>
    <property type="project" value="UniProtKB-KW"/>
</dbReference>
<dbReference type="InterPro" id="IPR025064">
    <property type="entry name" value="DUF4005"/>
</dbReference>
<dbReference type="CDD" id="cd23767">
    <property type="entry name" value="IQCD"/>
    <property type="match status" value="1"/>
</dbReference>
<dbReference type="Pfam" id="PF13178">
    <property type="entry name" value="DUF4005"/>
    <property type="match status" value="1"/>
</dbReference>
<evidence type="ECO:0000313" key="7">
    <source>
        <dbReference type="Proteomes" id="UP000298416"/>
    </source>
</evidence>
<protein>
    <recommendedName>
        <fullName evidence="5">DUF4005 domain-containing protein</fullName>
    </recommendedName>
</protein>